<dbReference type="AlphaFoldDB" id="A0A1G2FAE2"/>
<evidence type="ECO:0008006" key="5">
    <source>
        <dbReference type="Google" id="ProtNLM"/>
    </source>
</evidence>
<dbReference type="InterPro" id="IPR015422">
    <property type="entry name" value="PyrdxlP-dep_Trfase_small"/>
</dbReference>
<organism evidence="3 4">
    <name type="scientific">Candidatus Portnoybacteria bacterium RBG_13_41_18</name>
    <dbReference type="NCBI Taxonomy" id="1801991"/>
    <lineage>
        <taxon>Bacteria</taxon>
        <taxon>Candidatus Portnoyibacteriota</taxon>
    </lineage>
</organism>
<dbReference type="SUPFAM" id="SSF53383">
    <property type="entry name" value="PLP-dependent transferases"/>
    <property type="match status" value="1"/>
</dbReference>
<dbReference type="InterPro" id="IPR015424">
    <property type="entry name" value="PyrdxlP-dep_Trfase"/>
</dbReference>
<dbReference type="EMBL" id="MHMV01000011">
    <property type="protein sequence ID" value="OGZ34752.1"/>
    <property type="molecule type" value="Genomic_DNA"/>
</dbReference>
<dbReference type="GO" id="GO:0008483">
    <property type="term" value="F:transaminase activity"/>
    <property type="evidence" value="ECO:0007669"/>
    <property type="project" value="TreeGrafter"/>
</dbReference>
<proteinExistence type="inferred from homology"/>
<dbReference type="PANTHER" id="PTHR30244:SF36">
    <property type="entry name" value="3-OXO-GLUCOSE-6-PHOSPHATE:GLUTAMATE AMINOTRANSFERASE"/>
    <property type="match status" value="1"/>
</dbReference>
<dbReference type="Gene3D" id="3.90.1150.10">
    <property type="entry name" value="Aspartate Aminotransferase, domain 1"/>
    <property type="match status" value="1"/>
</dbReference>
<reference evidence="3 4" key="1">
    <citation type="journal article" date="2016" name="Nat. Commun.">
        <title>Thousands of microbial genomes shed light on interconnected biogeochemical processes in an aquifer system.</title>
        <authorList>
            <person name="Anantharaman K."/>
            <person name="Brown C.T."/>
            <person name="Hug L.A."/>
            <person name="Sharon I."/>
            <person name="Castelle C.J."/>
            <person name="Probst A.J."/>
            <person name="Thomas B.C."/>
            <person name="Singh A."/>
            <person name="Wilkins M.J."/>
            <person name="Karaoz U."/>
            <person name="Brodie E.L."/>
            <person name="Williams K.H."/>
            <person name="Hubbard S.S."/>
            <person name="Banfield J.F."/>
        </authorList>
    </citation>
    <scope>NUCLEOTIDE SEQUENCE [LARGE SCALE GENOMIC DNA]</scope>
</reference>
<dbReference type="Pfam" id="PF01041">
    <property type="entry name" value="DegT_DnrJ_EryC1"/>
    <property type="match status" value="1"/>
</dbReference>
<evidence type="ECO:0000313" key="3">
    <source>
        <dbReference type="EMBL" id="OGZ34752.1"/>
    </source>
</evidence>
<dbReference type="Gene3D" id="3.40.640.10">
    <property type="entry name" value="Type I PLP-dependent aspartate aminotransferase-like (Major domain)"/>
    <property type="match status" value="1"/>
</dbReference>
<dbReference type="PANTHER" id="PTHR30244">
    <property type="entry name" value="TRANSAMINASE"/>
    <property type="match status" value="1"/>
</dbReference>
<dbReference type="InterPro" id="IPR000653">
    <property type="entry name" value="DegT/StrS_aminotransferase"/>
</dbReference>
<dbReference type="InterPro" id="IPR015421">
    <property type="entry name" value="PyrdxlP-dep_Trfase_major"/>
</dbReference>
<evidence type="ECO:0000313" key="4">
    <source>
        <dbReference type="Proteomes" id="UP000177725"/>
    </source>
</evidence>
<gene>
    <name evidence="3" type="ORF">A2174_02275</name>
</gene>
<dbReference type="Proteomes" id="UP000177725">
    <property type="component" value="Unassembled WGS sequence"/>
</dbReference>
<protein>
    <recommendedName>
        <fullName evidence="5">Erythromycin biosynthesis sensory transduction protein eryC1</fullName>
    </recommendedName>
</protein>
<evidence type="ECO:0000256" key="1">
    <source>
        <dbReference type="ARBA" id="ARBA00022898"/>
    </source>
</evidence>
<accession>A0A1G2FAE2</accession>
<dbReference type="GO" id="GO:0030170">
    <property type="term" value="F:pyridoxal phosphate binding"/>
    <property type="evidence" value="ECO:0007669"/>
    <property type="project" value="TreeGrafter"/>
</dbReference>
<comment type="similarity">
    <text evidence="2">Belongs to the DegT/DnrJ/EryC1 family.</text>
</comment>
<dbReference type="GO" id="GO:0000271">
    <property type="term" value="P:polysaccharide biosynthetic process"/>
    <property type="evidence" value="ECO:0007669"/>
    <property type="project" value="TreeGrafter"/>
</dbReference>
<name>A0A1G2FAE2_9BACT</name>
<dbReference type="CDD" id="cd00616">
    <property type="entry name" value="AHBA_syn"/>
    <property type="match status" value="1"/>
</dbReference>
<comment type="caution">
    <text evidence="3">The sequence shown here is derived from an EMBL/GenBank/DDBJ whole genome shotgun (WGS) entry which is preliminary data.</text>
</comment>
<keyword evidence="1" id="KW-0663">Pyridoxal phosphate</keyword>
<evidence type="ECO:0000256" key="2">
    <source>
        <dbReference type="ARBA" id="ARBA00037999"/>
    </source>
</evidence>
<sequence length="253" mass="28348">MIEKAITKKTKAILPVHLFGYPVEMEKIMQIARDNNLKVIEDAAQAHGATYGGKKVGTIGDIGCFSFYPTKNLGAFGDGGAIVTDNEKLAKKILALRMYGLVEGENKFEGVNSRLDEMQAAYLNWGLKKLDTWNRQREKLANLYLENLKSTPLGLSASSNGSAKTAWHLFVVKSERRDGLRRFLAKKGVQTLVHYPKPIFEQPAYQFLGYSAEDLPVTAKVMKMILSLPLYPELKEKEVLKICGLIKKFYSVK</sequence>